<feature type="transmembrane region" description="Helical" evidence="1">
    <location>
        <begin position="26"/>
        <end position="46"/>
    </location>
</feature>
<feature type="transmembrane region" description="Helical" evidence="1">
    <location>
        <begin position="134"/>
        <end position="160"/>
    </location>
</feature>
<accession>A0ABS9L2R7</accession>
<protein>
    <submittedName>
        <fullName evidence="2">DUF5058 family protein</fullName>
    </submittedName>
</protein>
<organism evidence="2 3">
    <name type="scientific">Arthrobacter hankyongi</name>
    <dbReference type="NCBI Taxonomy" id="2904801"/>
    <lineage>
        <taxon>Bacteria</taxon>
        <taxon>Bacillati</taxon>
        <taxon>Actinomycetota</taxon>
        <taxon>Actinomycetes</taxon>
        <taxon>Micrococcales</taxon>
        <taxon>Micrococcaceae</taxon>
        <taxon>Arthrobacter</taxon>
    </lineage>
</organism>
<dbReference type="InterPro" id="IPR032479">
    <property type="entry name" value="DUF5058"/>
</dbReference>
<keyword evidence="1" id="KW-0812">Transmembrane</keyword>
<feature type="transmembrane region" description="Helical" evidence="1">
    <location>
        <begin position="199"/>
        <end position="218"/>
    </location>
</feature>
<feature type="transmembrane region" description="Helical" evidence="1">
    <location>
        <begin position="172"/>
        <end position="193"/>
    </location>
</feature>
<sequence>MPAIVSQAVAAGGGSTDILAAANNPVLWACAAGVFAVIILQSVIYMKAARKAAPAAGMTPSELKVSFRSGAVAAIGPSLAVVMVAIALLAVFGTPAVLSRIGLIGSAAYDAGSASIAAKTSGAELGGPTYTQNIFAIAFFAMSIGGAMWMLSTLILTPLMKRGGTKLAKVNPAAMSIVPGAALLGAFMALGAAEVPKSSIHVLALGTSAAVMGVCIFLGKRPKLSWLREWGLGFAIVAALAVAFMAHTAGAPAA</sequence>
<comment type="caution">
    <text evidence="2">The sequence shown here is derived from an EMBL/GenBank/DDBJ whole genome shotgun (WGS) entry which is preliminary data.</text>
</comment>
<evidence type="ECO:0000256" key="1">
    <source>
        <dbReference type="SAM" id="Phobius"/>
    </source>
</evidence>
<feature type="transmembrane region" description="Helical" evidence="1">
    <location>
        <begin position="230"/>
        <end position="249"/>
    </location>
</feature>
<keyword evidence="1" id="KW-0472">Membrane</keyword>
<keyword evidence="1" id="KW-1133">Transmembrane helix</keyword>
<feature type="transmembrane region" description="Helical" evidence="1">
    <location>
        <begin position="67"/>
        <end position="92"/>
    </location>
</feature>
<dbReference type="Proteomes" id="UP001165368">
    <property type="component" value="Unassembled WGS sequence"/>
</dbReference>
<reference evidence="2" key="1">
    <citation type="submission" date="2022-01" db="EMBL/GenBank/DDBJ databases">
        <authorList>
            <person name="Jo J.-H."/>
            <person name="Im W.-T."/>
        </authorList>
    </citation>
    <scope>NUCLEOTIDE SEQUENCE</scope>
    <source>
        <strain evidence="2">I2-34</strain>
    </source>
</reference>
<gene>
    <name evidence="2" type="ORF">LVY72_03110</name>
</gene>
<evidence type="ECO:0000313" key="2">
    <source>
        <dbReference type="EMBL" id="MCG2620900.1"/>
    </source>
</evidence>
<dbReference type="Pfam" id="PF16481">
    <property type="entry name" value="DUF5058"/>
    <property type="match status" value="1"/>
</dbReference>
<evidence type="ECO:0000313" key="3">
    <source>
        <dbReference type="Proteomes" id="UP001165368"/>
    </source>
</evidence>
<name>A0ABS9L2R7_9MICC</name>
<keyword evidence="3" id="KW-1185">Reference proteome</keyword>
<proteinExistence type="predicted"/>
<dbReference type="RefSeq" id="WP_237817982.1">
    <property type="nucleotide sequence ID" value="NZ_JAKLTQ010000001.1"/>
</dbReference>
<dbReference type="EMBL" id="JAKLTQ010000001">
    <property type="protein sequence ID" value="MCG2620900.1"/>
    <property type="molecule type" value="Genomic_DNA"/>
</dbReference>